<keyword evidence="2 10" id="KW-0813">Transport</keyword>
<evidence type="ECO:0000256" key="5">
    <source>
        <dbReference type="ARBA" id="ARBA00022729"/>
    </source>
</evidence>
<dbReference type="PROSITE" id="PS01156">
    <property type="entry name" value="TONB_DEPENDENT_REC_2"/>
    <property type="match status" value="1"/>
</dbReference>
<dbReference type="CDD" id="cd01347">
    <property type="entry name" value="ligand_gated_channel"/>
    <property type="match status" value="1"/>
</dbReference>
<keyword evidence="4 10" id="KW-0812">Transmembrane</keyword>
<comment type="similarity">
    <text evidence="10 11">Belongs to the TonB-dependent receptor family.</text>
</comment>
<feature type="domain" description="TonB-dependent receptor-like beta-barrel" evidence="13">
    <location>
        <begin position="247"/>
        <end position="551"/>
    </location>
</feature>
<dbReference type="InterPro" id="IPR036942">
    <property type="entry name" value="Beta-barrel_TonB_sf"/>
</dbReference>
<comment type="caution">
    <text evidence="15">The sequence shown here is derived from an EMBL/GenBank/DDBJ whole genome shotgun (WGS) entry which is preliminary data.</text>
</comment>
<sequence length="632" mass="70297">MTRKITAFLMACVLCSGTLHADQLDQPGALASYVSEELVVTATRFPVKEKESSRFVTVADSKKLKETVASNVMEALGRIGGLGYKSLAPMGINRQGMNAAVYIRGIEDGELILINGMPVQQAASKGYDLSSIPVEQVERIEVLKGAASTLYGADAMSGVINIVTKKPQEEFAGTASVEFGNEAWMNHGVNISLPGITAGFRYQHMGELDDVGRDIANEHDIALGETDKYMLNVSASPFANACLDYQYNWYETSFIDRYDSGKIESTDQESDFHFLDFCYETDQFKAKLFGMYDDRYQTDYVDGVQDGETLQRLNYNYGAETDYRFRFSDDLELTAGADYVHRFADYVNNYGERERDDYGVFGELKATLSRELLVTLGVREQFIDNENETTDYNVFLPSAGVTWKVNDGLNLFANTGKAFQAPTFTQLYYVGRILIGNPDLQPESGWTYEAGIKWDSEAASARVAAFYMTYEGKIEVDRSQGRPYHYFNAGSYSSQGIEWKLGLSPFHDLDNLLSDISFSASGYWACTVAEDTAGDEYQPGPKFQNTFGIAYSASDIALDLKCRILAGREDALENYAAFDMTGKVKAGPGYVTMAIENIFDTEVQTTGNLAEGSRYVYYEPGRLARIGYRVSF</sequence>
<dbReference type="InterPro" id="IPR037066">
    <property type="entry name" value="Plug_dom_sf"/>
</dbReference>
<dbReference type="PANTHER" id="PTHR30069:SF29">
    <property type="entry name" value="HEMOGLOBIN AND HEMOGLOBIN-HAPTOGLOBIN-BINDING PROTEIN 1-RELATED"/>
    <property type="match status" value="1"/>
</dbReference>
<proteinExistence type="inferred from homology"/>
<keyword evidence="5 12" id="KW-0732">Signal</keyword>
<feature type="domain" description="TonB-dependent receptor plug" evidence="14">
    <location>
        <begin position="50"/>
        <end position="159"/>
    </location>
</feature>
<dbReference type="InterPro" id="IPR000531">
    <property type="entry name" value="Beta-barrel_TonB"/>
</dbReference>
<evidence type="ECO:0000259" key="14">
    <source>
        <dbReference type="Pfam" id="PF07715"/>
    </source>
</evidence>
<evidence type="ECO:0000256" key="8">
    <source>
        <dbReference type="ARBA" id="ARBA00023170"/>
    </source>
</evidence>
<evidence type="ECO:0000256" key="9">
    <source>
        <dbReference type="ARBA" id="ARBA00023237"/>
    </source>
</evidence>
<reference evidence="15" key="1">
    <citation type="journal article" date="2020" name="mSystems">
        <title>Genome- and Community-Level Interaction Insights into Carbon Utilization and Element Cycling Functions of Hydrothermarchaeota in Hydrothermal Sediment.</title>
        <authorList>
            <person name="Zhou Z."/>
            <person name="Liu Y."/>
            <person name="Xu W."/>
            <person name="Pan J."/>
            <person name="Luo Z.H."/>
            <person name="Li M."/>
        </authorList>
    </citation>
    <scope>NUCLEOTIDE SEQUENCE [LARGE SCALE GENOMIC DNA]</scope>
    <source>
        <strain evidence="15">HyVt-633</strain>
    </source>
</reference>
<organism evidence="15">
    <name type="scientific">Chlorobaculum parvum</name>
    <dbReference type="NCBI Taxonomy" id="274539"/>
    <lineage>
        <taxon>Bacteria</taxon>
        <taxon>Pseudomonadati</taxon>
        <taxon>Chlorobiota</taxon>
        <taxon>Chlorobiia</taxon>
        <taxon>Chlorobiales</taxon>
        <taxon>Chlorobiaceae</taxon>
        <taxon>Chlorobaculum</taxon>
    </lineage>
</organism>
<keyword evidence="6 11" id="KW-0798">TonB box</keyword>
<keyword evidence="7 10" id="KW-0472">Membrane</keyword>
<feature type="chain" id="PRO_5028369779" evidence="12">
    <location>
        <begin position="22"/>
        <end position="632"/>
    </location>
</feature>
<dbReference type="InterPro" id="IPR010917">
    <property type="entry name" value="TonB_rcpt_CS"/>
</dbReference>
<evidence type="ECO:0000256" key="6">
    <source>
        <dbReference type="ARBA" id="ARBA00023077"/>
    </source>
</evidence>
<keyword evidence="8 15" id="KW-0675">Receptor</keyword>
<dbReference type="Proteomes" id="UP000886058">
    <property type="component" value="Unassembled WGS sequence"/>
</dbReference>
<dbReference type="AlphaFoldDB" id="A0A7C5DG56"/>
<dbReference type="Gene3D" id="2.40.170.20">
    <property type="entry name" value="TonB-dependent receptor, beta-barrel domain"/>
    <property type="match status" value="1"/>
</dbReference>
<feature type="signal peptide" evidence="12">
    <location>
        <begin position="1"/>
        <end position="21"/>
    </location>
</feature>
<comment type="subcellular location">
    <subcellularLocation>
        <location evidence="1 10">Cell outer membrane</location>
        <topology evidence="1 10">Multi-pass membrane protein</topology>
    </subcellularLocation>
</comment>
<dbReference type="GO" id="GO:0009279">
    <property type="term" value="C:cell outer membrane"/>
    <property type="evidence" value="ECO:0007669"/>
    <property type="project" value="UniProtKB-SubCell"/>
</dbReference>
<dbReference type="Gene3D" id="2.170.130.10">
    <property type="entry name" value="TonB-dependent receptor, plug domain"/>
    <property type="match status" value="1"/>
</dbReference>
<evidence type="ECO:0000256" key="1">
    <source>
        <dbReference type="ARBA" id="ARBA00004571"/>
    </source>
</evidence>
<dbReference type="PROSITE" id="PS52016">
    <property type="entry name" value="TONB_DEPENDENT_REC_3"/>
    <property type="match status" value="1"/>
</dbReference>
<dbReference type="GO" id="GO:0015344">
    <property type="term" value="F:siderophore uptake transmembrane transporter activity"/>
    <property type="evidence" value="ECO:0007669"/>
    <property type="project" value="TreeGrafter"/>
</dbReference>
<evidence type="ECO:0000256" key="4">
    <source>
        <dbReference type="ARBA" id="ARBA00022692"/>
    </source>
</evidence>
<accession>A0A7C5DG56</accession>
<dbReference type="InterPro" id="IPR039426">
    <property type="entry name" value="TonB-dep_rcpt-like"/>
</dbReference>
<evidence type="ECO:0000256" key="10">
    <source>
        <dbReference type="PROSITE-ProRule" id="PRU01360"/>
    </source>
</evidence>
<keyword evidence="3 10" id="KW-1134">Transmembrane beta strand</keyword>
<dbReference type="EMBL" id="DRSQ01000189">
    <property type="protein sequence ID" value="HHE32728.1"/>
    <property type="molecule type" value="Genomic_DNA"/>
</dbReference>
<evidence type="ECO:0000256" key="12">
    <source>
        <dbReference type="SAM" id="SignalP"/>
    </source>
</evidence>
<dbReference type="PANTHER" id="PTHR30069">
    <property type="entry name" value="TONB-DEPENDENT OUTER MEMBRANE RECEPTOR"/>
    <property type="match status" value="1"/>
</dbReference>
<name>A0A7C5DG56_9CHLB</name>
<dbReference type="InterPro" id="IPR012910">
    <property type="entry name" value="Plug_dom"/>
</dbReference>
<evidence type="ECO:0000256" key="2">
    <source>
        <dbReference type="ARBA" id="ARBA00022448"/>
    </source>
</evidence>
<evidence type="ECO:0000256" key="3">
    <source>
        <dbReference type="ARBA" id="ARBA00022452"/>
    </source>
</evidence>
<evidence type="ECO:0000259" key="13">
    <source>
        <dbReference type="Pfam" id="PF00593"/>
    </source>
</evidence>
<protein>
    <submittedName>
        <fullName evidence="15">TonB-dependent receptor</fullName>
    </submittedName>
</protein>
<dbReference type="Pfam" id="PF07715">
    <property type="entry name" value="Plug"/>
    <property type="match status" value="1"/>
</dbReference>
<dbReference type="SUPFAM" id="SSF56935">
    <property type="entry name" value="Porins"/>
    <property type="match status" value="1"/>
</dbReference>
<dbReference type="GO" id="GO:0044718">
    <property type="term" value="P:siderophore transmembrane transport"/>
    <property type="evidence" value="ECO:0007669"/>
    <property type="project" value="TreeGrafter"/>
</dbReference>
<keyword evidence="9 10" id="KW-0998">Cell outer membrane</keyword>
<gene>
    <name evidence="15" type="ORF">ENL07_08955</name>
</gene>
<evidence type="ECO:0000256" key="11">
    <source>
        <dbReference type="RuleBase" id="RU003357"/>
    </source>
</evidence>
<evidence type="ECO:0000256" key="7">
    <source>
        <dbReference type="ARBA" id="ARBA00023136"/>
    </source>
</evidence>
<dbReference type="Pfam" id="PF00593">
    <property type="entry name" value="TonB_dep_Rec_b-barrel"/>
    <property type="match status" value="1"/>
</dbReference>
<evidence type="ECO:0000313" key="15">
    <source>
        <dbReference type="EMBL" id="HHE32728.1"/>
    </source>
</evidence>